<keyword evidence="4 6" id="KW-0067">ATP-binding</keyword>
<keyword evidence="2 6" id="KW-0547">Nucleotide-binding</keyword>
<keyword evidence="3" id="KW-0658">Purine biosynthesis</keyword>
<dbReference type="Pfam" id="PF22660">
    <property type="entry name" value="RS_preATP-grasp-like"/>
    <property type="match status" value="1"/>
</dbReference>
<evidence type="ECO:0000256" key="6">
    <source>
        <dbReference type="PROSITE-ProRule" id="PRU00409"/>
    </source>
</evidence>
<dbReference type="InterPro" id="IPR016185">
    <property type="entry name" value="PreATP-grasp_dom_sf"/>
</dbReference>
<dbReference type="Gene3D" id="3.40.50.20">
    <property type="match status" value="1"/>
</dbReference>
<dbReference type="Proteomes" id="UP000185434">
    <property type="component" value="Chromosome"/>
</dbReference>
<dbReference type="Pfam" id="PF02222">
    <property type="entry name" value="ATP-grasp"/>
    <property type="match status" value="1"/>
</dbReference>
<dbReference type="Gene3D" id="3.30.1490.20">
    <property type="entry name" value="ATP-grasp fold, A domain"/>
    <property type="match status" value="1"/>
</dbReference>
<dbReference type="AlphaFoldDB" id="A0A1L7CUS6"/>
<dbReference type="GO" id="GO:0006164">
    <property type="term" value="P:purine nucleotide biosynthetic process"/>
    <property type="evidence" value="ECO:0007669"/>
    <property type="project" value="UniProtKB-KW"/>
</dbReference>
<evidence type="ECO:0000313" key="9">
    <source>
        <dbReference type="Proteomes" id="UP000185434"/>
    </source>
</evidence>
<dbReference type="SUPFAM" id="SSF56059">
    <property type="entry name" value="Glutathione synthetase ATP-binding domain-like"/>
    <property type="match status" value="1"/>
</dbReference>
<sequence>MSAPESIGTPLSPGATRVMLLGSGELSKELAVSFHRLGVEVHAVDRREGAPAQQVAHVAHTVDVTDPQAVADLIRRVDPDFIIPEIETIAVDVLEAAEAAGAAGVVPSPKAVRLATNREGLRRMASEELGLPTTTYQFASDLTEFEVAVGSVGYPCVAKPNVDGPDARDNQRIEAPEDVEPAWRALTEGAGDTRVIVERLVDFDAEITIIAVRSVDPETGRMATWFCEPLGHLYRDGAFVESWQPMAVNPDALDNARSVAARVTGALGGRGVFNVKLFVEGEDVYFSEVVPRAHTTGLVTLATQRFSQFDLQARATLGLPVDATLVSPGASSAILSPVEADAVRYEGLAEAVAVPESTVELFGKRGATVGRAMGVALATAEDVATALDRARAAAQAVRIVPQEGGRL</sequence>
<dbReference type="SUPFAM" id="SSF51246">
    <property type="entry name" value="Rudiment single hybrid motif"/>
    <property type="match status" value="1"/>
</dbReference>
<evidence type="ECO:0000259" key="7">
    <source>
        <dbReference type="PROSITE" id="PS50975"/>
    </source>
</evidence>
<reference evidence="8 9" key="1">
    <citation type="submission" date="2014-08" db="EMBL/GenBank/DDBJ databases">
        <title>Complete genome sequence of Corynebacterium frankenforstense ST18(T) (=DSM 45800(T)), isolated from raw cow milk.</title>
        <authorList>
            <person name="Ruckert C."/>
            <person name="Albersmeier A."/>
            <person name="Winkler A."/>
            <person name="Lipski A."/>
            <person name="Kalinowski J."/>
        </authorList>
    </citation>
    <scope>NUCLEOTIDE SEQUENCE [LARGE SCALE GENOMIC DNA]</scope>
    <source>
        <strain evidence="8 9">ST18</strain>
    </source>
</reference>
<evidence type="ECO:0000256" key="5">
    <source>
        <dbReference type="ARBA" id="ARBA00025704"/>
    </source>
</evidence>
<evidence type="ECO:0000256" key="3">
    <source>
        <dbReference type="ARBA" id="ARBA00022755"/>
    </source>
</evidence>
<dbReference type="GO" id="GO:0046872">
    <property type="term" value="F:metal ion binding"/>
    <property type="evidence" value="ECO:0007669"/>
    <property type="project" value="InterPro"/>
</dbReference>
<comment type="pathway">
    <text evidence="5">Purine metabolism.</text>
</comment>
<dbReference type="PROSITE" id="PS50975">
    <property type="entry name" value="ATP_GRASP"/>
    <property type="match status" value="1"/>
</dbReference>
<dbReference type="KEGG" id="cfk:CFRA_10545"/>
<evidence type="ECO:0000256" key="1">
    <source>
        <dbReference type="ARBA" id="ARBA00022598"/>
    </source>
</evidence>
<dbReference type="InterPro" id="IPR003135">
    <property type="entry name" value="ATP-grasp_carboxylate-amine"/>
</dbReference>
<dbReference type="STRING" id="1437875.CFRA_10545"/>
<dbReference type="RefSeq" id="WP_075664586.1">
    <property type="nucleotide sequence ID" value="NZ_CP009247.1"/>
</dbReference>
<dbReference type="InterPro" id="IPR054350">
    <property type="entry name" value="PurT/PurK_preATP-grasp"/>
</dbReference>
<dbReference type="SUPFAM" id="SSF52440">
    <property type="entry name" value="PreATP-grasp domain"/>
    <property type="match status" value="1"/>
</dbReference>
<accession>A0A1L7CUS6</accession>
<protein>
    <recommendedName>
        <fullName evidence="7">ATP-grasp domain-containing protein</fullName>
    </recommendedName>
</protein>
<dbReference type="InterPro" id="IPR011054">
    <property type="entry name" value="Rudment_hybrid_motif"/>
</dbReference>
<dbReference type="Gene3D" id="3.30.470.20">
    <property type="entry name" value="ATP-grasp fold, B domain"/>
    <property type="match status" value="1"/>
</dbReference>
<gene>
    <name evidence="8" type="ORF">CFRA_10545</name>
</gene>
<evidence type="ECO:0000256" key="4">
    <source>
        <dbReference type="ARBA" id="ARBA00022840"/>
    </source>
</evidence>
<dbReference type="EMBL" id="CP009247">
    <property type="protein sequence ID" value="APT89592.1"/>
    <property type="molecule type" value="Genomic_DNA"/>
</dbReference>
<evidence type="ECO:0000256" key="2">
    <source>
        <dbReference type="ARBA" id="ARBA00022741"/>
    </source>
</evidence>
<dbReference type="Pfam" id="PF21244">
    <property type="entry name" value="PurT_C"/>
    <property type="match status" value="1"/>
</dbReference>
<keyword evidence="9" id="KW-1185">Reference proteome</keyword>
<name>A0A1L7CUS6_9CORY</name>
<feature type="domain" description="ATP-grasp" evidence="7">
    <location>
        <begin position="123"/>
        <end position="317"/>
    </location>
</feature>
<dbReference type="GO" id="GO:0005829">
    <property type="term" value="C:cytosol"/>
    <property type="evidence" value="ECO:0007669"/>
    <property type="project" value="TreeGrafter"/>
</dbReference>
<dbReference type="GO" id="GO:0005524">
    <property type="term" value="F:ATP binding"/>
    <property type="evidence" value="ECO:0007669"/>
    <property type="project" value="UniProtKB-UniRule"/>
</dbReference>
<dbReference type="InterPro" id="IPR011761">
    <property type="entry name" value="ATP-grasp"/>
</dbReference>
<dbReference type="OrthoDB" id="9804625at2"/>
<organism evidence="8 9">
    <name type="scientific">Corynebacterium frankenforstense DSM 45800</name>
    <dbReference type="NCBI Taxonomy" id="1437875"/>
    <lineage>
        <taxon>Bacteria</taxon>
        <taxon>Bacillati</taxon>
        <taxon>Actinomycetota</taxon>
        <taxon>Actinomycetes</taxon>
        <taxon>Mycobacteriales</taxon>
        <taxon>Corynebacteriaceae</taxon>
        <taxon>Corynebacterium</taxon>
    </lineage>
</organism>
<proteinExistence type="predicted"/>
<evidence type="ECO:0000313" key="8">
    <source>
        <dbReference type="EMBL" id="APT89592.1"/>
    </source>
</evidence>
<keyword evidence="1" id="KW-0436">Ligase</keyword>
<dbReference type="InterPro" id="IPR013815">
    <property type="entry name" value="ATP_grasp_subdomain_1"/>
</dbReference>
<dbReference type="GO" id="GO:0016874">
    <property type="term" value="F:ligase activity"/>
    <property type="evidence" value="ECO:0007669"/>
    <property type="project" value="UniProtKB-KW"/>
</dbReference>
<dbReference type="PANTHER" id="PTHR43055:SF1">
    <property type="entry name" value="FORMATE-DEPENDENT PHOSPHORIBOSYLGLYCINAMIDE FORMYLTRANSFERASE"/>
    <property type="match status" value="1"/>
</dbReference>
<dbReference type="PANTHER" id="PTHR43055">
    <property type="entry name" value="FORMATE-DEPENDENT PHOSPHORIBOSYLGLYCINAMIDE FORMYLTRANSFERASE"/>
    <property type="match status" value="1"/>
</dbReference>
<dbReference type="InterPro" id="IPR048740">
    <property type="entry name" value="PurT_C"/>
</dbReference>
<dbReference type="NCBIfam" id="NF006766">
    <property type="entry name" value="PRK09288.1"/>
    <property type="match status" value="1"/>
</dbReference>